<feature type="domain" description="Peptidase S26" evidence="6">
    <location>
        <begin position="7"/>
        <end position="89"/>
    </location>
</feature>
<dbReference type="InterPro" id="IPR036286">
    <property type="entry name" value="LexA/Signal_pep-like_sf"/>
</dbReference>
<dbReference type="PROSITE" id="PS00501">
    <property type="entry name" value="SPASE_I_1"/>
    <property type="match status" value="1"/>
</dbReference>
<keyword evidence="3" id="KW-0645">Protease</keyword>
<dbReference type="PANTHER" id="PTHR43390">
    <property type="entry name" value="SIGNAL PEPTIDASE I"/>
    <property type="match status" value="1"/>
</dbReference>
<dbReference type="Proteomes" id="UP000286716">
    <property type="component" value="Unassembled WGS sequence"/>
</dbReference>
<accession>A0A428WQB6</accession>
<dbReference type="AlphaFoldDB" id="A0A428WQB6"/>
<evidence type="ECO:0000313" key="8">
    <source>
        <dbReference type="Proteomes" id="UP000286716"/>
    </source>
</evidence>
<dbReference type="Pfam" id="PF10502">
    <property type="entry name" value="Peptidase_S26"/>
    <property type="match status" value="2"/>
</dbReference>
<evidence type="ECO:0000256" key="3">
    <source>
        <dbReference type="ARBA" id="ARBA00022670"/>
    </source>
</evidence>
<feature type="active site" evidence="5">
    <location>
        <position position="30"/>
    </location>
</feature>
<proteinExistence type="inferred from homology"/>
<gene>
    <name evidence="7" type="ORF">DMA12_14530</name>
</gene>
<dbReference type="Gene3D" id="2.10.109.10">
    <property type="entry name" value="Umud Fragment, subunit A"/>
    <property type="match status" value="1"/>
</dbReference>
<dbReference type="OrthoDB" id="5518017at2"/>
<dbReference type="PANTHER" id="PTHR43390:SF1">
    <property type="entry name" value="CHLOROPLAST PROCESSING PEPTIDASE"/>
    <property type="match status" value="1"/>
</dbReference>
<evidence type="ECO:0000256" key="5">
    <source>
        <dbReference type="PIRSR" id="PIRSR600223-1"/>
    </source>
</evidence>
<organism evidence="7 8">
    <name type="scientific">Amycolatopsis balhimycina DSM 5908</name>
    <dbReference type="NCBI Taxonomy" id="1081091"/>
    <lineage>
        <taxon>Bacteria</taxon>
        <taxon>Bacillati</taxon>
        <taxon>Actinomycetota</taxon>
        <taxon>Actinomycetes</taxon>
        <taxon>Pseudonocardiales</taxon>
        <taxon>Pseudonocardiaceae</taxon>
        <taxon>Amycolatopsis</taxon>
    </lineage>
</organism>
<sequence length="154" mass="16701">MRTFGLAAFTGLLLWVVRSTFVIVRVRGSSMAPTLRDGDRILAVRHLPIRRNRVVVVHAGPHVRPASVTSDGYLVKRVHAVPGDVVPARDYPALRATPKVPEGCLILRGDNADHSFDSRHAGYFPAAAVRGTAVRVLPRPGSAAKIRGEQGEEK</sequence>
<dbReference type="InterPro" id="IPR019533">
    <property type="entry name" value="Peptidase_S26"/>
</dbReference>
<dbReference type="GO" id="GO:0004252">
    <property type="term" value="F:serine-type endopeptidase activity"/>
    <property type="evidence" value="ECO:0007669"/>
    <property type="project" value="InterPro"/>
</dbReference>
<dbReference type="SUPFAM" id="SSF51306">
    <property type="entry name" value="LexA/Signal peptidase"/>
    <property type="match status" value="1"/>
</dbReference>
<dbReference type="CDD" id="cd06462">
    <property type="entry name" value="Peptidase_S24_S26"/>
    <property type="match status" value="1"/>
</dbReference>
<comment type="subcellular location">
    <subcellularLocation>
        <location evidence="1">Cell membrane</location>
        <topology evidence="1">Single-pass type II membrane protein</topology>
    </subcellularLocation>
</comment>
<protein>
    <submittedName>
        <fullName evidence="7">S26 family signal peptidase</fullName>
    </submittedName>
</protein>
<comment type="caution">
    <text evidence="7">The sequence shown here is derived from an EMBL/GenBank/DDBJ whole genome shotgun (WGS) entry which is preliminary data.</text>
</comment>
<keyword evidence="8" id="KW-1185">Reference proteome</keyword>
<evidence type="ECO:0000256" key="2">
    <source>
        <dbReference type="ARBA" id="ARBA00009370"/>
    </source>
</evidence>
<dbReference type="EMBL" id="QHHU01000017">
    <property type="protein sequence ID" value="RSM45239.1"/>
    <property type="molecule type" value="Genomic_DNA"/>
</dbReference>
<dbReference type="PRINTS" id="PR00727">
    <property type="entry name" value="LEADERPTASE"/>
</dbReference>
<feature type="domain" description="Peptidase S26" evidence="6">
    <location>
        <begin position="90"/>
        <end position="134"/>
    </location>
</feature>
<dbReference type="InterPro" id="IPR019756">
    <property type="entry name" value="Pept_S26A_signal_pept_1_Ser-AS"/>
</dbReference>
<evidence type="ECO:0000259" key="6">
    <source>
        <dbReference type="Pfam" id="PF10502"/>
    </source>
</evidence>
<dbReference type="GO" id="GO:0005886">
    <property type="term" value="C:plasma membrane"/>
    <property type="evidence" value="ECO:0007669"/>
    <property type="project" value="UniProtKB-SubCell"/>
</dbReference>
<feature type="active site" evidence="5">
    <location>
        <position position="76"/>
    </location>
</feature>
<dbReference type="RefSeq" id="WP_020641288.1">
    <property type="nucleotide sequence ID" value="NZ_QHHU01000017.1"/>
</dbReference>
<name>A0A428WQB6_AMYBA</name>
<dbReference type="InterPro" id="IPR000223">
    <property type="entry name" value="Pept_S26A_signal_pept_1"/>
</dbReference>
<dbReference type="GO" id="GO:0006465">
    <property type="term" value="P:signal peptide processing"/>
    <property type="evidence" value="ECO:0007669"/>
    <property type="project" value="InterPro"/>
</dbReference>
<evidence type="ECO:0000313" key="7">
    <source>
        <dbReference type="EMBL" id="RSM45239.1"/>
    </source>
</evidence>
<keyword evidence="4" id="KW-0378">Hydrolase</keyword>
<reference evidence="7 8" key="1">
    <citation type="submission" date="2018-05" db="EMBL/GenBank/DDBJ databases">
        <title>Evolution of GPA BGCs.</title>
        <authorList>
            <person name="Waglechner N."/>
            <person name="Wright G.D."/>
        </authorList>
    </citation>
    <scope>NUCLEOTIDE SEQUENCE [LARGE SCALE GENOMIC DNA]</scope>
    <source>
        <strain evidence="7 8">DSM 5908</strain>
    </source>
</reference>
<evidence type="ECO:0000256" key="1">
    <source>
        <dbReference type="ARBA" id="ARBA00004401"/>
    </source>
</evidence>
<evidence type="ECO:0000256" key="4">
    <source>
        <dbReference type="ARBA" id="ARBA00022801"/>
    </source>
</evidence>
<comment type="similarity">
    <text evidence="2">Belongs to the peptidase S26 family.</text>
</comment>